<proteinExistence type="predicted"/>
<accession>A0ABX7FYF3</accession>
<protein>
    <submittedName>
        <fullName evidence="1">Glycosyltransferase</fullName>
    </submittedName>
</protein>
<reference evidence="1 2" key="1">
    <citation type="submission" date="2021-01" db="EMBL/GenBank/DDBJ databases">
        <title>Identification of strong promoters based on the transcriptome of Brevibacillus choshinensis.</title>
        <authorList>
            <person name="Yao D."/>
            <person name="Zhang K."/>
            <person name="Wu J."/>
        </authorList>
    </citation>
    <scope>NUCLEOTIDE SEQUENCE [LARGE SCALE GENOMIC DNA]</scope>
    <source>
        <strain evidence="1 2">HPD31-SP3</strain>
    </source>
</reference>
<dbReference type="EMBL" id="CP069127">
    <property type="protein sequence ID" value="QRG70850.1"/>
    <property type="molecule type" value="Genomic_DNA"/>
</dbReference>
<dbReference type="Proteomes" id="UP000596248">
    <property type="component" value="Chromosome"/>
</dbReference>
<evidence type="ECO:0000313" key="2">
    <source>
        <dbReference type="Proteomes" id="UP000596248"/>
    </source>
</evidence>
<sequence length="169" mass="19270">MRKLWTDQILWTRSYVVSATAGLEDQAQVMAKLLKNQEDIGNVFKPYYGDTVGNQLTEMLRQHIFIAEKIVAAAKNQQQVELKSLYTDWYQNADDIANLLSSINMNWTLNELRDLLHTQLKQMTDVVEARLNKNGNADIVAFDQGEDNGLIIADTLSEGIMKQFPDQFS</sequence>
<gene>
    <name evidence="1" type="ORF">JNE38_30155</name>
</gene>
<keyword evidence="2" id="KW-1185">Reference proteome</keyword>
<name>A0ABX7FYF3_BRECH</name>
<evidence type="ECO:0000313" key="1">
    <source>
        <dbReference type="EMBL" id="QRG70850.1"/>
    </source>
</evidence>
<organism evidence="1 2">
    <name type="scientific">Brevibacillus choshinensis</name>
    <dbReference type="NCBI Taxonomy" id="54911"/>
    <lineage>
        <taxon>Bacteria</taxon>
        <taxon>Bacillati</taxon>
        <taxon>Bacillota</taxon>
        <taxon>Bacilli</taxon>
        <taxon>Bacillales</taxon>
        <taxon>Paenibacillaceae</taxon>
        <taxon>Brevibacillus</taxon>
    </lineage>
</organism>